<proteinExistence type="predicted"/>
<evidence type="ECO:0008006" key="4">
    <source>
        <dbReference type="Google" id="ProtNLM"/>
    </source>
</evidence>
<sequence>MTKEPSSNENLKVQLPEPATAPIQPTRINTVDAEGQISSPRRSNLVSYLYTDVDPLQSSWPLAAYCFMTGYIDSVSFTAIFVWCGFQTGNSVQLALALARLFQGPVGFRDTSFHIADQQALTSLITFILGAFLGRIGNKMGDKTRAWLVLGTFIQALFTMAAAVTVWQSGQGSVADNRGNPSWTSALTFVAIGFMSASLGLQGIMGKRVNTQFATTIVLTTVWCELMADPKLFQLRHWVKTRDHKLIAVLSLFIGGFVGRALIDKIGAAGTLGVGTGFRLLIALSWFFIPGKK</sequence>
<keyword evidence="1" id="KW-0472">Membrane</keyword>
<dbReference type="PANTHER" id="PTHR37488:SF2">
    <property type="entry name" value="DUF1275 DOMAIN-CONTAINING PROTEIN"/>
    <property type="match status" value="1"/>
</dbReference>
<reference evidence="2 3" key="1">
    <citation type="submission" date="2014-06" db="EMBL/GenBank/DDBJ databases">
        <title>Evolutionary Origins and Diversification of the Mycorrhizal Mutualists.</title>
        <authorList>
            <consortium name="DOE Joint Genome Institute"/>
            <consortium name="Mycorrhizal Genomics Consortium"/>
            <person name="Kohler A."/>
            <person name="Kuo A."/>
            <person name="Nagy L.G."/>
            <person name="Floudas D."/>
            <person name="Copeland A."/>
            <person name="Barry K.W."/>
            <person name="Cichocki N."/>
            <person name="Veneault-Fourrey C."/>
            <person name="LaButti K."/>
            <person name="Lindquist E.A."/>
            <person name="Lipzen A."/>
            <person name="Lundell T."/>
            <person name="Morin E."/>
            <person name="Murat C."/>
            <person name="Riley R."/>
            <person name="Ohm R."/>
            <person name="Sun H."/>
            <person name="Tunlid A."/>
            <person name="Henrissat B."/>
            <person name="Grigoriev I.V."/>
            <person name="Hibbett D.S."/>
            <person name="Martin F."/>
        </authorList>
    </citation>
    <scope>NUCLEOTIDE SEQUENCE [LARGE SCALE GENOMIC DNA]</scope>
    <source>
        <strain evidence="2 3">FD-325 SS-3</strain>
    </source>
</reference>
<accession>A0A0C9SKZ5</accession>
<feature type="transmembrane region" description="Helical" evidence="1">
    <location>
        <begin position="182"/>
        <end position="201"/>
    </location>
</feature>
<name>A0A0C9SKZ5_PLICR</name>
<feature type="transmembrane region" description="Helical" evidence="1">
    <location>
        <begin position="120"/>
        <end position="136"/>
    </location>
</feature>
<dbReference type="InterPro" id="IPR010699">
    <property type="entry name" value="DUF1275"/>
</dbReference>
<dbReference type="EMBL" id="KN832570">
    <property type="protein sequence ID" value="KII84596.1"/>
    <property type="molecule type" value="Genomic_DNA"/>
</dbReference>
<evidence type="ECO:0000313" key="2">
    <source>
        <dbReference type="EMBL" id="KII84596.1"/>
    </source>
</evidence>
<evidence type="ECO:0000313" key="3">
    <source>
        <dbReference type="Proteomes" id="UP000053263"/>
    </source>
</evidence>
<dbReference type="HOGENOM" id="CLU_062487_0_0_1"/>
<dbReference type="Proteomes" id="UP000053263">
    <property type="component" value="Unassembled WGS sequence"/>
</dbReference>
<keyword evidence="1" id="KW-1133">Transmembrane helix</keyword>
<feature type="transmembrane region" description="Helical" evidence="1">
    <location>
        <begin position="148"/>
        <end position="170"/>
    </location>
</feature>
<feature type="transmembrane region" description="Helical" evidence="1">
    <location>
        <begin position="269"/>
        <end position="289"/>
    </location>
</feature>
<evidence type="ECO:0000256" key="1">
    <source>
        <dbReference type="SAM" id="Phobius"/>
    </source>
</evidence>
<organism evidence="2 3">
    <name type="scientific">Plicaturopsis crispa FD-325 SS-3</name>
    <dbReference type="NCBI Taxonomy" id="944288"/>
    <lineage>
        <taxon>Eukaryota</taxon>
        <taxon>Fungi</taxon>
        <taxon>Dikarya</taxon>
        <taxon>Basidiomycota</taxon>
        <taxon>Agaricomycotina</taxon>
        <taxon>Agaricomycetes</taxon>
        <taxon>Agaricomycetidae</taxon>
        <taxon>Amylocorticiales</taxon>
        <taxon>Amylocorticiaceae</taxon>
        <taxon>Plicatura</taxon>
        <taxon>Plicaturopsis crispa</taxon>
    </lineage>
</organism>
<dbReference type="Pfam" id="PF06912">
    <property type="entry name" value="DUF1275"/>
    <property type="match status" value="1"/>
</dbReference>
<keyword evidence="3" id="KW-1185">Reference proteome</keyword>
<protein>
    <recommendedName>
        <fullName evidence="4">DUF1275 domain protein</fullName>
    </recommendedName>
</protein>
<feature type="transmembrane region" description="Helical" evidence="1">
    <location>
        <begin position="246"/>
        <end position="263"/>
    </location>
</feature>
<keyword evidence="1" id="KW-0812">Transmembrane</keyword>
<dbReference type="PANTHER" id="PTHR37488">
    <property type="entry name" value="DUF1275 DOMAIN-CONTAINING PROTEIN"/>
    <property type="match status" value="1"/>
</dbReference>
<gene>
    <name evidence="2" type="ORF">PLICRDRAFT_45968</name>
</gene>
<dbReference type="OrthoDB" id="5288586at2759"/>
<dbReference type="AlphaFoldDB" id="A0A0C9SKZ5"/>